<dbReference type="SUPFAM" id="SSF51283">
    <property type="entry name" value="dUTPase-like"/>
    <property type="match status" value="1"/>
</dbReference>
<evidence type="ECO:0000313" key="3">
    <source>
        <dbReference type="EMBL" id="GAG30671.1"/>
    </source>
</evidence>
<reference evidence="3" key="1">
    <citation type="journal article" date="2014" name="Front. Microbiol.">
        <title>High frequency of phylogenetically diverse reductive dehalogenase-homologous genes in deep subseafloor sedimentary metagenomes.</title>
        <authorList>
            <person name="Kawai M."/>
            <person name="Futagami T."/>
            <person name="Toyoda A."/>
            <person name="Takaki Y."/>
            <person name="Nishi S."/>
            <person name="Hori S."/>
            <person name="Arai W."/>
            <person name="Tsubouchi T."/>
            <person name="Morono Y."/>
            <person name="Uchiyama I."/>
            <person name="Ito T."/>
            <person name="Fujiyama A."/>
            <person name="Inagaki F."/>
            <person name="Takami H."/>
        </authorList>
    </citation>
    <scope>NUCLEOTIDE SEQUENCE</scope>
    <source>
        <strain evidence="3">Expedition CK06-06</strain>
    </source>
</reference>
<keyword evidence="2" id="KW-0546">Nucleotide metabolism</keyword>
<comment type="caution">
    <text evidence="3">The sequence shown here is derived from an EMBL/GenBank/DDBJ whole genome shotgun (WGS) entry which is preliminary data.</text>
</comment>
<sequence length="252" mass="28465">HCRQEHAKYEQNQKTQFDYIFESDNHEALVDNVAKLGLSLSVEAPWQQLSSPGILSDKQIFMFLESPQGIRIEGLSPEQVMKHIRGCTMDLTLSRKFFRPMKMLLRGKALDFASAKESDVRKRFREQVADADGIFLKAGEFILAGTNEKLLLTDDIAGFLTGRSSYSRMGVSVTLTQDIVQPGHEDIIALQIRNNLPFPIVIYPDTPVAQIAFCRLVGSSSSPYGRDPKSKYQGSLNDIRSRFYEDEVYAHV</sequence>
<dbReference type="PANTHER" id="PTHR42680:SF3">
    <property type="entry name" value="DCTP DEAMINASE"/>
    <property type="match status" value="1"/>
</dbReference>
<feature type="non-terminal residue" evidence="3">
    <location>
        <position position="252"/>
    </location>
</feature>
<dbReference type="PANTHER" id="PTHR42680">
    <property type="entry name" value="DCTP DEAMINASE"/>
    <property type="match status" value="1"/>
</dbReference>
<evidence type="ECO:0000256" key="1">
    <source>
        <dbReference type="ARBA" id="ARBA00022801"/>
    </source>
</evidence>
<dbReference type="Pfam" id="PF22769">
    <property type="entry name" value="DCD"/>
    <property type="match status" value="1"/>
</dbReference>
<evidence type="ECO:0008006" key="4">
    <source>
        <dbReference type="Google" id="ProtNLM"/>
    </source>
</evidence>
<dbReference type="Gene3D" id="2.70.40.10">
    <property type="match status" value="1"/>
</dbReference>
<feature type="non-terminal residue" evidence="3">
    <location>
        <position position="1"/>
    </location>
</feature>
<protein>
    <recommendedName>
        <fullName evidence="4">dUTPase-like domain-containing protein</fullName>
    </recommendedName>
</protein>
<dbReference type="InterPro" id="IPR033704">
    <property type="entry name" value="dUTPase_trimeric"/>
</dbReference>
<dbReference type="GO" id="GO:0008829">
    <property type="term" value="F:dCTP deaminase activity"/>
    <property type="evidence" value="ECO:0007669"/>
    <property type="project" value="InterPro"/>
</dbReference>
<dbReference type="InterPro" id="IPR036157">
    <property type="entry name" value="dUTPase-like_sf"/>
</dbReference>
<gene>
    <name evidence="3" type="ORF">S01H1_64636</name>
</gene>
<dbReference type="InterPro" id="IPR011962">
    <property type="entry name" value="dCTP_deaminase"/>
</dbReference>
<accession>X0Y184</accession>
<proteinExistence type="predicted"/>
<keyword evidence="1" id="KW-0378">Hydrolase</keyword>
<dbReference type="CDD" id="cd07557">
    <property type="entry name" value="trimeric_dUTPase"/>
    <property type="match status" value="1"/>
</dbReference>
<dbReference type="GO" id="GO:0006229">
    <property type="term" value="P:dUTP biosynthetic process"/>
    <property type="evidence" value="ECO:0007669"/>
    <property type="project" value="InterPro"/>
</dbReference>
<organism evidence="3">
    <name type="scientific">marine sediment metagenome</name>
    <dbReference type="NCBI Taxonomy" id="412755"/>
    <lineage>
        <taxon>unclassified sequences</taxon>
        <taxon>metagenomes</taxon>
        <taxon>ecological metagenomes</taxon>
    </lineage>
</organism>
<dbReference type="NCBIfam" id="TIGR02274">
    <property type="entry name" value="dCTP_deam"/>
    <property type="match status" value="1"/>
</dbReference>
<dbReference type="AlphaFoldDB" id="X0Y184"/>
<evidence type="ECO:0000256" key="2">
    <source>
        <dbReference type="ARBA" id="ARBA00023080"/>
    </source>
</evidence>
<dbReference type="EMBL" id="BARS01042609">
    <property type="protein sequence ID" value="GAG30671.1"/>
    <property type="molecule type" value="Genomic_DNA"/>
</dbReference>
<name>X0Y184_9ZZZZ</name>